<evidence type="ECO:0000313" key="13">
    <source>
        <dbReference type="Proteomes" id="UP000612746"/>
    </source>
</evidence>
<evidence type="ECO:0000256" key="1">
    <source>
        <dbReference type="ARBA" id="ARBA00004155"/>
    </source>
</evidence>
<dbReference type="Pfam" id="PF04193">
    <property type="entry name" value="PQ-loop"/>
    <property type="match status" value="1"/>
</dbReference>
<dbReference type="InterPro" id="IPR005282">
    <property type="entry name" value="LC_transporter"/>
</dbReference>
<dbReference type="GO" id="GO:0015184">
    <property type="term" value="F:L-cystine transmembrane transporter activity"/>
    <property type="evidence" value="ECO:0007669"/>
    <property type="project" value="TreeGrafter"/>
</dbReference>
<dbReference type="PANTHER" id="PTHR13131">
    <property type="entry name" value="CYSTINOSIN"/>
    <property type="match status" value="1"/>
</dbReference>
<reference evidence="12" key="1">
    <citation type="submission" date="2020-12" db="EMBL/GenBank/DDBJ databases">
        <title>Metabolic potential, ecology and presence of endohyphal bacteria is reflected in genomic diversity of Mucoromycotina.</title>
        <authorList>
            <person name="Muszewska A."/>
            <person name="Okrasinska A."/>
            <person name="Steczkiewicz K."/>
            <person name="Drgas O."/>
            <person name="Orlowska M."/>
            <person name="Perlinska-Lenart U."/>
            <person name="Aleksandrzak-Piekarczyk T."/>
            <person name="Szatraj K."/>
            <person name="Zielenkiewicz U."/>
            <person name="Pilsyk S."/>
            <person name="Malc E."/>
            <person name="Mieczkowski P."/>
            <person name="Kruszewska J.S."/>
            <person name="Biernat P."/>
            <person name="Pawlowska J."/>
        </authorList>
    </citation>
    <scope>NUCLEOTIDE SEQUENCE</scope>
    <source>
        <strain evidence="12">WA0000051536</strain>
    </source>
</reference>
<evidence type="ECO:0000256" key="4">
    <source>
        <dbReference type="ARBA" id="ARBA00022692"/>
    </source>
</evidence>
<feature type="transmembrane region" description="Helical" evidence="11">
    <location>
        <begin position="232"/>
        <end position="253"/>
    </location>
</feature>
<dbReference type="GO" id="GO:0005774">
    <property type="term" value="C:vacuolar membrane"/>
    <property type="evidence" value="ECO:0007669"/>
    <property type="project" value="TreeGrafter"/>
</dbReference>
<evidence type="ECO:0000256" key="10">
    <source>
        <dbReference type="ARBA" id="ARBA00048473"/>
    </source>
</evidence>
<keyword evidence="8 11" id="KW-0472">Membrane</keyword>
<comment type="catalytic activity">
    <reaction evidence="10">
        <text>L-cystine(out) + H(+)(out) = L-cystine(in) + H(+)(in)</text>
        <dbReference type="Rhea" id="RHEA:66172"/>
        <dbReference type="ChEBI" id="CHEBI:15378"/>
        <dbReference type="ChEBI" id="CHEBI:35491"/>
    </reaction>
    <physiologicalReaction direction="left-to-right" evidence="10">
        <dbReference type="Rhea" id="RHEA:66173"/>
    </physiologicalReaction>
</comment>
<proteinExistence type="inferred from homology"/>
<feature type="transmembrane region" description="Helical" evidence="11">
    <location>
        <begin position="131"/>
        <end position="151"/>
    </location>
</feature>
<dbReference type="InterPro" id="IPR006603">
    <property type="entry name" value="PQ-loop_rpt"/>
</dbReference>
<dbReference type="SMART" id="SM00679">
    <property type="entry name" value="CTNS"/>
    <property type="match status" value="1"/>
</dbReference>
<gene>
    <name evidence="12" type="ORF">INT44_006837</name>
</gene>
<dbReference type="EMBL" id="JAEPRA010000016">
    <property type="protein sequence ID" value="KAG2174574.1"/>
    <property type="molecule type" value="Genomic_DNA"/>
</dbReference>
<name>A0A8H7PJ97_9FUNG</name>
<accession>A0A8H7PJ97</accession>
<keyword evidence="3" id="KW-0813">Transport</keyword>
<comment type="similarity">
    <text evidence="2">Belongs to the cystinosin family.</text>
</comment>
<evidence type="ECO:0000256" key="2">
    <source>
        <dbReference type="ARBA" id="ARBA00006855"/>
    </source>
</evidence>
<dbReference type="Proteomes" id="UP000612746">
    <property type="component" value="Unassembled WGS sequence"/>
</dbReference>
<evidence type="ECO:0000256" key="6">
    <source>
        <dbReference type="ARBA" id="ARBA00022847"/>
    </source>
</evidence>
<dbReference type="OrthoDB" id="75720at2759"/>
<evidence type="ECO:0000256" key="8">
    <source>
        <dbReference type="ARBA" id="ARBA00023136"/>
    </source>
</evidence>
<organism evidence="12 13">
    <name type="scientific">Umbelopsis vinacea</name>
    <dbReference type="NCBI Taxonomy" id="44442"/>
    <lineage>
        <taxon>Eukaryota</taxon>
        <taxon>Fungi</taxon>
        <taxon>Fungi incertae sedis</taxon>
        <taxon>Mucoromycota</taxon>
        <taxon>Mucoromycotina</taxon>
        <taxon>Umbelopsidomycetes</taxon>
        <taxon>Umbelopsidales</taxon>
        <taxon>Umbelopsidaceae</taxon>
        <taxon>Umbelopsis</taxon>
    </lineage>
</organism>
<evidence type="ECO:0000256" key="7">
    <source>
        <dbReference type="ARBA" id="ARBA00022989"/>
    </source>
</evidence>
<evidence type="ECO:0000256" key="3">
    <source>
        <dbReference type="ARBA" id="ARBA00022448"/>
    </source>
</evidence>
<keyword evidence="5" id="KW-0677">Repeat</keyword>
<dbReference type="GO" id="GO:0015293">
    <property type="term" value="F:symporter activity"/>
    <property type="evidence" value="ECO:0007669"/>
    <property type="project" value="UniProtKB-KW"/>
</dbReference>
<keyword evidence="6" id="KW-0769">Symport</keyword>
<sequence>MVVLMAVVDPTPQVIWGIISQIIGWFNPLSDLLRSLVREFLPTSYPELAVQGLSIDFLYYNAWGFLCYSVFNLAFFFSKEIQEEYRRRNGDNDNLVRANDVFFSVHALAITLFTIYQSFIYKRDDTQRISAAAGAFILTTVVGVAAVIVAVEAGQAMWIDLLYFMAWIKLAVSLIKYLPQVWINYKRQSTVGWSIHNILLDFTGGFLSITQLLLDAWISGDWSGVSGDPVKFGLGFIAIGFDIIFMCQHYILYRDRTDFYVNSVEEERQRLIAEGRLPRDTDDIFRRNRTDSAASATSGGRY</sequence>
<evidence type="ECO:0000256" key="9">
    <source>
        <dbReference type="ARBA" id="ARBA00023228"/>
    </source>
</evidence>
<feature type="transmembrane region" description="Helical" evidence="11">
    <location>
        <begin position="58"/>
        <end position="77"/>
    </location>
</feature>
<feature type="transmembrane region" description="Helical" evidence="11">
    <location>
        <begin position="157"/>
        <end position="178"/>
    </location>
</feature>
<evidence type="ECO:0008006" key="14">
    <source>
        <dbReference type="Google" id="ProtNLM"/>
    </source>
</evidence>
<protein>
    <recommendedName>
        <fullName evidence="14">Cystinosin</fullName>
    </recommendedName>
</protein>
<keyword evidence="7 11" id="KW-1133">Transmembrane helix</keyword>
<keyword evidence="13" id="KW-1185">Reference proteome</keyword>
<dbReference type="FunFam" id="1.20.1280.290:FF:000016">
    <property type="entry name" value="Cystinosin homolog"/>
    <property type="match status" value="1"/>
</dbReference>
<comment type="caution">
    <text evidence="12">The sequence shown here is derived from an EMBL/GenBank/DDBJ whole genome shotgun (WGS) entry which is preliminary data.</text>
</comment>
<feature type="non-terminal residue" evidence="12">
    <location>
        <position position="1"/>
    </location>
</feature>
<keyword evidence="9" id="KW-0458">Lysosome</keyword>
<evidence type="ECO:0000256" key="11">
    <source>
        <dbReference type="SAM" id="Phobius"/>
    </source>
</evidence>
<evidence type="ECO:0000256" key="5">
    <source>
        <dbReference type="ARBA" id="ARBA00022737"/>
    </source>
</evidence>
<dbReference type="PANTHER" id="PTHR13131:SF5">
    <property type="entry name" value="CYSTINOSIN"/>
    <property type="match status" value="1"/>
</dbReference>
<dbReference type="Gene3D" id="1.20.1280.290">
    <property type="match status" value="1"/>
</dbReference>
<evidence type="ECO:0000313" key="12">
    <source>
        <dbReference type="EMBL" id="KAG2174574.1"/>
    </source>
</evidence>
<keyword evidence="4 11" id="KW-0812">Transmembrane</keyword>
<dbReference type="AlphaFoldDB" id="A0A8H7PJ97"/>
<comment type="subcellular location">
    <subcellularLocation>
        <location evidence="1">Lysosome membrane</location>
        <topology evidence="1">Multi-pass membrane protein</topology>
    </subcellularLocation>
</comment>
<feature type="transmembrane region" description="Helical" evidence="11">
    <location>
        <begin position="198"/>
        <end position="220"/>
    </location>
</feature>